<evidence type="ECO:0000259" key="8">
    <source>
        <dbReference type="PROSITE" id="PS50110"/>
    </source>
</evidence>
<dbReference type="InterPro" id="IPR025943">
    <property type="entry name" value="Sigma_54_int_dom_ATP-bd_2"/>
</dbReference>
<dbReference type="PANTHER" id="PTHR32071:SF21">
    <property type="entry name" value="TRANSCRIPTIONAL REGULATORY PROTEIN FLGR"/>
    <property type="match status" value="1"/>
</dbReference>
<dbReference type="InterPro" id="IPR058031">
    <property type="entry name" value="AAA_lid_NorR"/>
</dbReference>
<keyword evidence="1" id="KW-0547">Nucleotide-binding</keyword>
<evidence type="ECO:0000313" key="9">
    <source>
        <dbReference type="EMBL" id="CBX29791.1"/>
    </source>
</evidence>
<dbReference type="CDD" id="cd00009">
    <property type="entry name" value="AAA"/>
    <property type="match status" value="1"/>
</dbReference>
<feature type="domain" description="Sigma-54 factor interaction" evidence="7">
    <location>
        <begin position="136"/>
        <end position="365"/>
    </location>
</feature>
<dbReference type="Pfam" id="PF25601">
    <property type="entry name" value="AAA_lid_14"/>
    <property type="match status" value="1"/>
</dbReference>
<dbReference type="PROSITE" id="PS00676">
    <property type="entry name" value="SIGMA54_INTERACT_2"/>
    <property type="match status" value="1"/>
</dbReference>
<dbReference type="Gene3D" id="1.10.8.60">
    <property type="match status" value="1"/>
</dbReference>
<keyword evidence="2" id="KW-0067">ATP-binding</keyword>
<dbReference type="SMART" id="SM00448">
    <property type="entry name" value="REC"/>
    <property type="match status" value="1"/>
</dbReference>
<accession>E1YGU7</accession>
<dbReference type="InterPro" id="IPR025662">
    <property type="entry name" value="Sigma_54_int_dom_ATP-bd_1"/>
</dbReference>
<dbReference type="InterPro" id="IPR002197">
    <property type="entry name" value="HTH_Fis"/>
</dbReference>
<sequence length="449" mass="50430">MQEKCVLLVENNKNETAAMTSLFNRAGYRLSAVSDGYAALDIISGNQYDMVISELNLPRMSGIELLVKIKEIDTNLPVILISGDVCVKEAVEAMKNGAYDFLLKPLAAETVECIVSGIYRAPVVAEQPSMNGKYAIITNNSEMNHLMNYAEEIANSRASVFIHGESGTGKELFARHIHQNSARKDKPFIALNCAALPETLMESELFGYEKGAFTGAIARKKGKFEAADKGTILLDEISEMDYQLQSKLLRVLQEKEIDRVGGTESVPVDVRIIATTNRNIDNLIHEEKFREDLYYRLNTIPLHLPPLRERQDDIPLLADYFIKKYNKLENKAVKGMTENAITALTERSWKGNVRELENVMERAVLLCKGNLIDEKLLSLNGRSVPAFHPGSLLQSVIPEVSLRELEKKVIFQTLDKTKGNRTHAADILGISVRTLRNKLNEYRQKMDEQ</sequence>
<keyword evidence="4" id="KW-0238">DNA-binding</keyword>
<dbReference type="SUPFAM" id="SSF52540">
    <property type="entry name" value="P-loop containing nucleoside triphosphate hydrolases"/>
    <property type="match status" value="1"/>
</dbReference>
<dbReference type="EMBL" id="FR695873">
    <property type="protein sequence ID" value="CBX29791.1"/>
    <property type="molecule type" value="Genomic_DNA"/>
</dbReference>
<proteinExistence type="predicted"/>
<dbReference type="InterPro" id="IPR009057">
    <property type="entry name" value="Homeodomain-like_sf"/>
</dbReference>
<dbReference type="GO" id="GO:0000160">
    <property type="term" value="P:phosphorelay signal transduction system"/>
    <property type="evidence" value="ECO:0007669"/>
    <property type="project" value="InterPro"/>
</dbReference>
<dbReference type="InterPro" id="IPR003593">
    <property type="entry name" value="AAA+_ATPase"/>
</dbReference>
<keyword evidence="5" id="KW-0804">Transcription</keyword>
<keyword evidence="3" id="KW-0805">Transcription regulation</keyword>
<dbReference type="GO" id="GO:0005524">
    <property type="term" value="F:ATP binding"/>
    <property type="evidence" value="ECO:0007669"/>
    <property type="project" value="UniProtKB-KW"/>
</dbReference>
<dbReference type="Pfam" id="PF02954">
    <property type="entry name" value="HTH_8"/>
    <property type="match status" value="1"/>
</dbReference>
<dbReference type="PROSITE" id="PS50110">
    <property type="entry name" value="RESPONSE_REGULATORY"/>
    <property type="match status" value="1"/>
</dbReference>
<dbReference type="InterPro" id="IPR027417">
    <property type="entry name" value="P-loop_NTPase"/>
</dbReference>
<evidence type="ECO:0000256" key="5">
    <source>
        <dbReference type="ARBA" id="ARBA00023163"/>
    </source>
</evidence>
<reference evidence="9" key="1">
    <citation type="journal article" date="2011" name="Environ. Microbiol.">
        <title>Genomic insights into the metabolic potential of the polycyclic aromatic hydrocarbon degrading sulfate-reducing Deltaproteobacterium N47.</title>
        <authorList>
            <person name="Bergmann F."/>
            <person name="Selesi D."/>
            <person name="Weinmaier T."/>
            <person name="Tischler P."/>
            <person name="Rattei T."/>
            <person name="Meckenstock R.U."/>
        </authorList>
    </citation>
    <scope>NUCLEOTIDE SEQUENCE</scope>
</reference>
<organism evidence="9">
    <name type="scientific">uncultured Desulfobacterium sp</name>
    <dbReference type="NCBI Taxonomy" id="201089"/>
    <lineage>
        <taxon>Bacteria</taxon>
        <taxon>Pseudomonadati</taxon>
        <taxon>Thermodesulfobacteriota</taxon>
        <taxon>Desulfobacteria</taxon>
        <taxon>Desulfobacterales</taxon>
        <taxon>Desulfobacteriaceae</taxon>
        <taxon>Desulfobacterium</taxon>
        <taxon>environmental samples</taxon>
    </lineage>
</organism>
<dbReference type="PROSITE" id="PS50045">
    <property type="entry name" value="SIGMA54_INTERACT_4"/>
    <property type="match status" value="1"/>
</dbReference>
<dbReference type="InterPro" id="IPR001789">
    <property type="entry name" value="Sig_transdc_resp-reg_receiver"/>
</dbReference>
<dbReference type="InterPro" id="IPR011006">
    <property type="entry name" value="CheY-like_superfamily"/>
</dbReference>
<dbReference type="SMART" id="SM00382">
    <property type="entry name" value="AAA"/>
    <property type="match status" value="1"/>
</dbReference>
<dbReference type="PRINTS" id="PR01590">
    <property type="entry name" value="HTHFIS"/>
</dbReference>
<protein>
    <submittedName>
        <fullName evidence="9">Transcriptional regulatory protein zraR</fullName>
    </submittedName>
</protein>
<evidence type="ECO:0000256" key="3">
    <source>
        <dbReference type="ARBA" id="ARBA00023015"/>
    </source>
</evidence>
<dbReference type="Pfam" id="PF00158">
    <property type="entry name" value="Sigma54_activat"/>
    <property type="match status" value="1"/>
</dbReference>
<dbReference type="SUPFAM" id="SSF52172">
    <property type="entry name" value="CheY-like"/>
    <property type="match status" value="1"/>
</dbReference>
<dbReference type="InterPro" id="IPR002078">
    <property type="entry name" value="Sigma_54_int"/>
</dbReference>
<evidence type="ECO:0000256" key="4">
    <source>
        <dbReference type="ARBA" id="ARBA00023125"/>
    </source>
</evidence>
<dbReference type="Gene3D" id="3.40.50.2300">
    <property type="match status" value="1"/>
</dbReference>
<gene>
    <name evidence="9" type="ORF">N47_F14860</name>
</gene>
<comment type="caution">
    <text evidence="6">Lacks conserved residue(s) required for the propagation of feature annotation.</text>
</comment>
<dbReference type="Pfam" id="PF00072">
    <property type="entry name" value="Response_reg"/>
    <property type="match status" value="1"/>
</dbReference>
<evidence type="ECO:0000256" key="1">
    <source>
        <dbReference type="ARBA" id="ARBA00022741"/>
    </source>
</evidence>
<dbReference type="AlphaFoldDB" id="E1YGU7"/>
<dbReference type="Gene3D" id="1.10.10.60">
    <property type="entry name" value="Homeodomain-like"/>
    <property type="match status" value="1"/>
</dbReference>
<evidence type="ECO:0000256" key="6">
    <source>
        <dbReference type="PROSITE-ProRule" id="PRU00169"/>
    </source>
</evidence>
<name>E1YGU7_9BACT</name>
<dbReference type="FunFam" id="3.40.50.300:FF:000006">
    <property type="entry name" value="DNA-binding transcriptional regulator NtrC"/>
    <property type="match status" value="1"/>
</dbReference>
<dbReference type="PROSITE" id="PS00675">
    <property type="entry name" value="SIGMA54_INTERACT_1"/>
    <property type="match status" value="1"/>
</dbReference>
<dbReference type="PANTHER" id="PTHR32071">
    <property type="entry name" value="TRANSCRIPTIONAL REGULATORY PROTEIN"/>
    <property type="match status" value="1"/>
</dbReference>
<evidence type="ECO:0000259" key="7">
    <source>
        <dbReference type="PROSITE" id="PS50045"/>
    </source>
</evidence>
<feature type="domain" description="Response regulatory" evidence="8">
    <location>
        <begin position="5"/>
        <end position="119"/>
    </location>
</feature>
<evidence type="ECO:0000256" key="2">
    <source>
        <dbReference type="ARBA" id="ARBA00022840"/>
    </source>
</evidence>
<dbReference type="SUPFAM" id="SSF46689">
    <property type="entry name" value="Homeodomain-like"/>
    <property type="match status" value="1"/>
</dbReference>
<dbReference type="Gene3D" id="3.40.50.300">
    <property type="entry name" value="P-loop containing nucleotide triphosphate hydrolases"/>
    <property type="match status" value="1"/>
</dbReference>
<dbReference type="GO" id="GO:0006355">
    <property type="term" value="P:regulation of DNA-templated transcription"/>
    <property type="evidence" value="ECO:0007669"/>
    <property type="project" value="InterPro"/>
</dbReference>
<dbReference type="GO" id="GO:0043565">
    <property type="term" value="F:sequence-specific DNA binding"/>
    <property type="evidence" value="ECO:0007669"/>
    <property type="project" value="InterPro"/>
</dbReference>